<sequence length="77" mass="9172">MDDRFEELEEMLAEGPANDTEAYELEEYVQRRIDNLNKRWKDAVSDIMSLKRKITYLSKEIDDYRAKIKRVLPDFGG</sequence>
<gene>
    <name evidence="1" type="ORF">LCGC14_1633610</name>
</gene>
<dbReference type="EMBL" id="LAZR01013512">
    <property type="protein sequence ID" value="KKM21626.1"/>
    <property type="molecule type" value="Genomic_DNA"/>
</dbReference>
<accession>A0A0F9I1X7</accession>
<reference evidence="1" key="1">
    <citation type="journal article" date="2015" name="Nature">
        <title>Complex archaea that bridge the gap between prokaryotes and eukaryotes.</title>
        <authorList>
            <person name="Spang A."/>
            <person name="Saw J.H."/>
            <person name="Jorgensen S.L."/>
            <person name="Zaremba-Niedzwiedzka K."/>
            <person name="Martijn J."/>
            <person name="Lind A.E."/>
            <person name="van Eijk R."/>
            <person name="Schleper C."/>
            <person name="Guy L."/>
            <person name="Ettema T.J."/>
        </authorList>
    </citation>
    <scope>NUCLEOTIDE SEQUENCE</scope>
</reference>
<dbReference type="SUPFAM" id="SSF57997">
    <property type="entry name" value="Tropomyosin"/>
    <property type="match status" value="1"/>
</dbReference>
<protein>
    <submittedName>
        <fullName evidence="1">Uncharacterized protein</fullName>
    </submittedName>
</protein>
<evidence type="ECO:0000313" key="1">
    <source>
        <dbReference type="EMBL" id="KKM21626.1"/>
    </source>
</evidence>
<dbReference type="AlphaFoldDB" id="A0A0F9I1X7"/>
<organism evidence="1">
    <name type="scientific">marine sediment metagenome</name>
    <dbReference type="NCBI Taxonomy" id="412755"/>
    <lineage>
        <taxon>unclassified sequences</taxon>
        <taxon>metagenomes</taxon>
        <taxon>ecological metagenomes</taxon>
    </lineage>
</organism>
<proteinExistence type="predicted"/>
<name>A0A0F9I1X7_9ZZZZ</name>
<comment type="caution">
    <text evidence="1">The sequence shown here is derived from an EMBL/GenBank/DDBJ whole genome shotgun (WGS) entry which is preliminary data.</text>
</comment>